<feature type="transmembrane region" description="Helical" evidence="1">
    <location>
        <begin position="167"/>
        <end position="184"/>
    </location>
</feature>
<sequence>MVTGNLCAMSSNPLRHALSRMGGRDPHEKHRTATPLELFFDLTFVIAFGVAGNQFAHAVAEAHFWPGLLAFSFAMFAVIWAWINFTWFASAYDTDDWVFRVVTMLQMVGVLILAMGVEPVFHSIIEGKHVDNFTMVLGYIVMRVALIFQWLRAARQDPERRETCLRYAKYVAIVQVGWVVVLLVDASVLNTFLMAAPLFVMEMAAPYFAERNIRTPWHAHHIAERYGLLAIIALGECLIGAIETLRAIVATHQWSMDAALVGLSGTGLAFAMWWIYFILPSGPALHVQRHRSWVFGYGHMPIFAAIAATGAGLHVAAYYIDHEAHIPAAAAVASIAIPIIVFKVSLSSLYGIMLGMDREHFWSTALVVLGLASSIALAAAGASVPACMLAMMLVLGLSIAYDERRGHKGRAAALRRLETAAG</sequence>
<protein>
    <submittedName>
        <fullName evidence="2">Membrane protein</fullName>
    </submittedName>
</protein>
<evidence type="ECO:0000256" key="1">
    <source>
        <dbReference type="SAM" id="Phobius"/>
    </source>
</evidence>
<name>A0A4Y3NPK9_PAEAU</name>
<evidence type="ECO:0000313" key="3">
    <source>
        <dbReference type="Proteomes" id="UP000317715"/>
    </source>
</evidence>
<feature type="transmembrane region" description="Helical" evidence="1">
    <location>
        <begin position="228"/>
        <end position="248"/>
    </location>
</feature>
<accession>A0A4Y3NPK9</accession>
<keyword evidence="1" id="KW-0812">Transmembrane</keyword>
<dbReference type="Pfam" id="PF06772">
    <property type="entry name" value="LtrA"/>
    <property type="match status" value="1"/>
</dbReference>
<dbReference type="InterPro" id="IPR010640">
    <property type="entry name" value="Low_temperature_requirement_A"/>
</dbReference>
<feature type="transmembrane region" description="Helical" evidence="1">
    <location>
        <begin position="62"/>
        <end position="85"/>
    </location>
</feature>
<dbReference type="AlphaFoldDB" id="A0A4Y3NPK9"/>
<feature type="transmembrane region" description="Helical" evidence="1">
    <location>
        <begin position="260"/>
        <end position="279"/>
    </location>
</feature>
<feature type="transmembrane region" description="Helical" evidence="1">
    <location>
        <begin position="97"/>
        <end position="116"/>
    </location>
</feature>
<reference evidence="2 3" key="1">
    <citation type="submission" date="2019-06" db="EMBL/GenBank/DDBJ databases">
        <title>Whole genome shotgun sequence of Paenarthrobacter aurescens NBRC 12136.</title>
        <authorList>
            <person name="Hosoyama A."/>
            <person name="Uohara A."/>
            <person name="Ohji S."/>
            <person name="Ichikawa N."/>
        </authorList>
    </citation>
    <scope>NUCLEOTIDE SEQUENCE [LARGE SCALE GENOMIC DNA]</scope>
    <source>
        <strain evidence="2 3">NBRC 12136</strain>
    </source>
</reference>
<keyword evidence="1" id="KW-1133">Transmembrane helix</keyword>
<gene>
    <name evidence="2" type="primary">ltrA</name>
    <name evidence="2" type="ORF">AAU01_36360</name>
</gene>
<proteinExistence type="predicted"/>
<dbReference type="PANTHER" id="PTHR36840:SF1">
    <property type="entry name" value="BLL5714 PROTEIN"/>
    <property type="match status" value="1"/>
</dbReference>
<feature type="transmembrane region" description="Helical" evidence="1">
    <location>
        <begin position="300"/>
        <end position="320"/>
    </location>
</feature>
<organism evidence="2 3">
    <name type="scientific">Paenarthrobacter aurescens</name>
    <name type="common">Arthrobacter aurescens</name>
    <dbReference type="NCBI Taxonomy" id="43663"/>
    <lineage>
        <taxon>Bacteria</taxon>
        <taxon>Bacillati</taxon>
        <taxon>Actinomycetota</taxon>
        <taxon>Actinomycetes</taxon>
        <taxon>Micrococcales</taxon>
        <taxon>Micrococcaceae</taxon>
        <taxon>Paenarthrobacter</taxon>
    </lineage>
</organism>
<feature type="transmembrane region" description="Helical" evidence="1">
    <location>
        <begin position="136"/>
        <end position="155"/>
    </location>
</feature>
<keyword evidence="1" id="KW-0472">Membrane</keyword>
<dbReference type="Proteomes" id="UP000317715">
    <property type="component" value="Unassembled WGS sequence"/>
</dbReference>
<feature type="transmembrane region" description="Helical" evidence="1">
    <location>
        <begin position="326"/>
        <end position="349"/>
    </location>
</feature>
<feature type="transmembrane region" description="Helical" evidence="1">
    <location>
        <begin position="38"/>
        <end position="56"/>
    </location>
</feature>
<dbReference type="PANTHER" id="PTHR36840">
    <property type="entry name" value="BLL5714 PROTEIN"/>
    <property type="match status" value="1"/>
</dbReference>
<keyword evidence="3" id="KW-1185">Reference proteome</keyword>
<evidence type="ECO:0000313" key="2">
    <source>
        <dbReference type="EMBL" id="GEB20881.1"/>
    </source>
</evidence>
<dbReference type="EMBL" id="BJMD01000028">
    <property type="protein sequence ID" value="GEB20881.1"/>
    <property type="molecule type" value="Genomic_DNA"/>
</dbReference>
<comment type="caution">
    <text evidence="2">The sequence shown here is derived from an EMBL/GenBank/DDBJ whole genome shotgun (WGS) entry which is preliminary data.</text>
</comment>
<feature type="transmembrane region" description="Helical" evidence="1">
    <location>
        <begin position="383"/>
        <end position="401"/>
    </location>
</feature>